<feature type="domain" description="RING-type" evidence="6">
    <location>
        <begin position="108"/>
        <end position="152"/>
    </location>
</feature>
<dbReference type="SUPFAM" id="SSF57850">
    <property type="entry name" value="RING/U-box"/>
    <property type="match status" value="1"/>
</dbReference>
<proteinExistence type="predicted"/>
<keyword evidence="2 4" id="KW-0863">Zinc-finger</keyword>
<dbReference type="PANTHER" id="PTHR45969:SF69">
    <property type="entry name" value="FINGER DOMAIN PROTEIN, PUTATIVE (AFU_ORTHOLOGUE AFUA_3G12190)-RELATED"/>
    <property type="match status" value="1"/>
</dbReference>
<evidence type="ECO:0000256" key="1">
    <source>
        <dbReference type="ARBA" id="ARBA00022723"/>
    </source>
</evidence>
<evidence type="ECO:0000259" key="6">
    <source>
        <dbReference type="PROSITE" id="PS50089"/>
    </source>
</evidence>
<comment type="caution">
    <text evidence="7">The sequence shown here is derived from an EMBL/GenBank/DDBJ whole genome shotgun (WGS) entry which is preliminary data.</text>
</comment>
<evidence type="ECO:0000256" key="3">
    <source>
        <dbReference type="ARBA" id="ARBA00022833"/>
    </source>
</evidence>
<dbReference type="GO" id="GO:0016567">
    <property type="term" value="P:protein ubiquitination"/>
    <property type="evidence" value="ECO:0007669"/>
    <property type="project" value="TreeGrafter"/>
</dbReference>
<dbReference type="Pfam" id="PF13639">
    <property type="entry name" value="zf-RING_2"/>
    <property type="match status" value="1"/>
</dbReference>
<keyword evidence="1" id="KW-0479">Metal-binding</keyword>
<evidence type="ECO:0000256" key="2">
    <source>
        <dbReference type="ARBA" id="ARBA00022771"/>
    </source>
</evidence>
<dbReference type="Proteomes" id="UP000756921">
    <property type="component" value="Unassembled WGS sequence"/>
</dbReference>
<protein>
    <recommendedName>
        <fullName evidence="6">RING-type domain-containing protein</fullName>
    </recommendedName>
</protein>
<organism evidence="7 8">
    <name type="scientific">Paraphaeosphaeria minitans</name>
    <dbReference type="NCBI Taxonomy" id="565426"/>
    <lineage>
        <taxon>Eukaryota</taxon>
        <taxon>Fungi</taxon>
        <taxon>Dikarya</taxon>
        <taxon>Ascomycota</taxon>
        <taxon>Pezizomycotina</taxon>
        <taxon>Dothideomycetes</taxon>
        <taxon>Pleosporomycetidae</taxon>
        <taxon>Pleosporales</taxon>
        <taxon>Massarineae</taxon>
        <taxon>Didymosphaeriaceae</taxon>
        <taxon>Paraphaeosphaeria</taxon>
    </lineage>
</organism>
<keyword evidence="8" id="KW-1185">Reference proteome</keyword>
<gene>
    <name evidence="7" type="ORF">PMIN01_01549</name>
</gene>
<evidence type="ECO:0000256" key="4">
    <source>
        <dbReference type="PROSITE-ProRule" id="PRU00175"/>
    </source>
</evidence>
<sequence>MSSSGNRNIRLGGFAIPEVQGVEEMIVDLDNGPAGPSPANPLQQEPAETVTQPTAILDEQGRHLPSREQFMDPGNAEGLLALSDPRAVESAPVQAFNNSRTQAHANDCGICNSEMTDLDEAVFIVRCGHTYHRSCLLRWFDIDVRIHRCPYCARTLFVESQQQPGPSEPTGVPIAPDFTINGSEDSGILGQGLQIPTEAGPDRGADMLGSFAENPTSVSDAEMLRPVENQILQMNEQLEQVEEDEESRLQPEEE</sequence>
<feature type="region of interest" description="Disordered" evidence="5">
    <location>
        <begin position="180"/>
        <end position="219"/>
    </location>
</feature>
<dbReference type="PROSITE" id="PS50089">
    <property type="entry name" value="ZF_RING_2"/>
    <property type="match status" value="1"/>
</dbReference>
<keyword evidence="3" id="KW-0862">Zinc</keyword>
<dbReference type="AlphaFoldDB" id="A0A9P6GPU6"/>
<dbReference type="PANTHER" id="PTHR45969">
    <property type="entry name" value="RING ZINC FINGER PROTEIN-RELATED"/>
    <property type="match status" value="1"/>
</dbReference>
<dbReference type="InterPro" id="IPR013083">
    <property type="entry name" value="Znf_RING/FYVE/PHD"/>
</dbReference>
<dbReference type="GO" id="GO:0008270">
    <property type="term" value="F:zinc ion binding"/>
    <property type="evidence" value="ECO:0007669"/>
    <property type="project" value="UniProtKB-KW"/>
</dbReference>
<dbReference type="Gene3D" id="3.30.40.10">
    <property type="entry name" value="Zinc/RING finger domain, C3HC4 (zinc finger)"/>
    <property type="match status" value="1"/>
</dbReference>
<evidence type="ECO:0000313" key="8">
    <source>
        <dbReference type="Proteomes" id="UP000756921"/>
    </source>
</evidence>
<feature type="region of interest" description="Disordered" evidence="5">
    <location>
        <begin position="232"/>
        <end position="254"/>
    </location>
</feature>
<dbReference type="InterPro" id="IPR001841">
    <property type="entry name" value="Znf_RING"/>
</dbReference>
<dbReference type="GO" id="GO:0061630">
    <property type="term" value="F:ubiquitin protein ligase activity"/>
    <property type="evidence" value="ECO:0007669"/>
    <property type="project" value="TreeGrafter"/>
</dbReference>
<reference evidence="7" key="1">
    <citation type="journal article" date="2020" name="Mol. Plant Microbe Interact.">
        <title>Genome Sequence of the Biocontrol Agent Coniothyrium minitans strain Conio (IMI 134523).</title>
        <authorList>
            <person name="Patel D."/>
            <person name="Shittu T.A."/>
            <person name="Baroncelli R."/>
            <person name="Muthumeenakshi S."/>
            <person name="Osborne T.H."/>
            <person name="Janganan T.K."/>
            <person name="Sreenivasaprasad S."/>
        </authorList>
    </citation>
    <scope>NUCLEOTIDE SEQUENCE</scope>
    <source>
        <strain evidence="7">Conio</strain>
    </source>
</reference>
<accession>A0A9P6GPU6</accession>
<name>A0A9P6GPU6_9PLEO</name>
<evidence type="ECO:0000256" key="5">
    <source>
        <dbReference type="SAM" id="MobiDB-lite"/>
    </source>
</evidence>
<dbReference type="OrthoDB" id="3800709at2759"/>
<evidence type="ECO:0000313" key="7">
    <source>
        <dbReference type="EMBL" id="KAF9738915.1"/>
    </source>
</evidence>
<dbReference type="EMBL" id="WJXW01000002">
    <property type="protein sequence ID" value="KAF9738915.1"/>
    <property type="molecule type" value="Genomic_DNA"/>
</dbReference>
<dbReference type="SMART" id="SM00184">
    <property type="entry name" value="RING"/>
    <property type="match status" value="1"/>
</dbReference>